<evidence type="ECO:0000313" key="2">
    <source>
        <dbReference type="Proteomes" id="UP000478208"/>
    </source>
</evidence>
<accession>A0A6L6U8A4</accession>
<dbReference type="EMBL" id="WOWS01000003">
    <property type="protein sequence ID" value="MUU78503.1"/>
    <property type="molecule type" value="Genomic_DNA"/>
</dbReference>
<keyword evidence="2" id="KW-1185">Reference proteome</keyword>
<reference evidence="1 2" key="1">
    <citation type="submission" date="2019-12" db="EMBL/GenBank/DDBJ databases">
        <authorList>
            <person name="Li J."/>
        </authorList>
    </citation>
    <scope>NUCLEOTIDE SEQUENCE [LARGE SCALE GENOMIC DNA]</scope>
    <source>
        <strain evidence="1 2">HL2-2</strain>
    </source>
</reference>
<protein>
    <submittedName>
        <fullName evidence="1">Uncharacterized protein</fullName>
    </submittedName>
</protein>
<comment type="caution">
    <text evidence="1">The sequence shown here is derived from an EMBL/GenBank/DDBJ whole genome shotgun (WGS) entry which is preliminary data.</text>
</comment>
<name>A0A6L6U8A4_9FLAO</name>
<evidence type="ECO:0000313" key="1">
    <source>
        <dbReference type="EMBL" id="MUU78503.1"/>
    </source>
</evidence>
<sequence length="56" mass="6210">MPYINFMNPFSLNSMLYNAKSKISVAIEKNNAAIGICQIGLGLSEMMMLGFMFSNI</sequence>
<proteinExistence type="predicted"/>
<dbReference type="RefSeq" id="WP_157363401.1">
    <property type="nucleotide sequence ID" value="NZ_WOWS01000003.1"/>
</dbReference>
<dbReference type="Proteomes" id="UP000478208">
    <property type="component" value="Unassembled WGS sequence"/>
</dbReference>
<gene>
    <name evidence="1" type="ORF">GN138_08610</name>
</gene>
<organism evidence="1 2">
    <name type="scientific">Winogradskyella endarachnes</name>
    <dbReference type="NCBI Taxonomy" id="2681965"/>
    <lineage>
        <taxon>Bacteria</taxon>
        <taxon>Pseudomonadati</taxon>
        <taxon>Bacteroidota</taxon>
        <taxon>Flavobacteriia</taxon>
        <taxon>Flavobacteriales</taxon>
        <taxon>Flavobacteriaceae</taxon>
        <taxon>Winogradskyella</taxon>
    </lineage>
</organism>
<dbReference type="AlphaFoldDB" id="A0A6L6U8A4"/>